<keyword evidence="1" id="KW-0812">Transmembrane</keyword>
<feature type="transmembrane region" description="Helical" evidence="1">
    <location>
        <begin position="74"/>
        <end position="95"/>
    </location>
</feature>
<dbReference type="Proteomes" id="UP001065549">
    <property type="component" value="Unassembled WGS sequence"/>
</dbReference>
<reference evidence="3" key="1">
    <citation type="submission" date="2022-09" db="EMBL/GenBank/DDBJ databases">
        <title>Culturomic study of gut microbiota in children with autism spectrum disorder.</title>
        <authorList>
            <person name="Efimov B.A."/>
            <person name="Chaplin A.V."/>
            <person name="Sokolova S.R."/>
            <person name="Pikina A.P."/>
            <person name="Korzhanova M."/>
            <person name="Belova V."/>
            <person name="Korostin D."/>
        </authorList>
    </citation>
    <scope>NUCLEOTIDE SEQUENCE</scope>
    <source>
        <strain evidence="3">ASD5510</strain>
    </source>
</reference>
<evidence type="ECO:0000313" key="4">
    <source>
        <dbReference type="Proteomes" id="UP001065549"/>
    </source>
</evidence>
<evidence type="ECO:0000256" key="1">
    <source>
        <dbReference type="SAM" id="Phobius"/>
    </source>
</evidence>
<dbReference type="Pfam" id="PF13490">
    <property type="entry name" value="zf-HC2"/>
    <property type="match status" value="1"/>
</dbReference>
<dbReference type="EMBL" id="JAOSHN010000001">
    <property type="protein sequence ID" value="MCU7377481.1"/>
    <property type="molecule type" value="Genomic_DNA"/>
</dbReference>
<keyword evidence="4" id="KW-1185">Reference proteome</keyword>
<dbReference type="AlphaFoldDB" id="A0A9J6QK29"/>
<keyword evidence="1" id="KW-0472">Membrane</keyword>
<dbReference type="RefSeq" id="WP_253020811.1">
    <property type="nucleotide sequence ID" value="NZ_JAOSHN010000001.1"/>
</dbReference>
<name>A0A9J6QK29_9FIRM</name>
<feature type="domain" description="Putative zinc-finger" evidence="2">
    <location>
        <begin position="6"/>
        <end position="39"/>
    </location>
</feature>
<comment type="caution">
    <text evidence="3">The sequence shown here is derived from an EMBL/GenBank/DDBJ whole genome shotgun (WGS) entry which is preliminary data.</text>
</comment>
<evidence type="ECO:0000313" key="3">
    <source>
        <dbReference type="EMBL" id="MCU7377481.1"/>
    </source>
</evidence>
<keyword evidence="1" id="KW-1133">Transmembrane helix</keyword>
<sequence length="247" mass="28319">MNRLECKTVRDLLPLYMDGICSEESQKLVDEHLAQCSDCKKIFEQMNMPVEAPITADEGKSALQRIKKKIRKKYVILAVITALLAGLWTGLSIFMQLVETPMSYEEVKVSVVQDKKTPTKYNLTFSGPSYEGLYGEAELVAENEQYEYLAEVIHCTSSMWSRTFKRKPMKNEVTMTFSSDPEDSVDGVTQFEDGREQKMRTVAAYYQATPGSPRYLLWVSDDFKDRVYRQIDEWNAVAGERIVKADQ</sequence>
<protein>
    <submittedName>
        <fullName evidence="3">Zf-HC2 domain-containing protein</fullName>
    </submittedName>
</protein>
<organism evidence="3 4">
    <name type="scientific">Hominibacterium faecale</name>
    <dbReference type="NCBI Taxonomy" id="2839743"/>
    <lineage>
        <taxon>Bacteria</taxon>
        <taxon>Bacillati</taxon>
        <taxon>Bacillota</taxon>
        <taxon>Clostridia</taxon>
        <taxon>Peptostreptococcales</taxon>
        <taxon>Anaerovoracaceae</taxon>
        <taxon>Hominibacterium</taxon>
    </lineage>
</organism>
<dbReference type="InterPro" id="IPR027383">
    <property type="entry name" value="Znf_put"/>
</dbReference>
<proteinExistence type="predicted"/>
<evidence type="ECO:0000259" key="2">
    <source>
        <dbReference type="Pfam" id="PF13490"/>
    </source>
</evidence>
<accession>A0A9J6QK29</accession>
<gene>
    <name evidence="3" type="ORF">OBO34_03820</name>
</gene>